<evidence type="ECO:0000313" key="7">
    <source>
        <dbReference type="EMBL" id="PIR86985.1"/>
    </source>
</evidence>
<sequence>MDEVKTDVETAAHNVGEPRSSSDEREVAETTEATEADAPDAVADLPEIQEMAKAGILFGRKRSVTHPKMRKYVFTTRTGFEIIDLEKTKTQIAKAEEFLREVAGTGQSVLFVGTRPEARDLVKAAAEEFNFPFVTQRWLGGTLTNFDSISTRINYYIKLKEDQAGGKLDKYKKKERVAMEKEAERMDRLFGGLERLERLPAALIVVSADAHDTAIREAKIKNIPVIVIANTSANPDMIDYVIPANDTSRASITYILAKLTTAIKEGKAKVPAKVAAPEKKEGPANEAVE</sequence>
<gene>
    <name evidence="5 7" type="primary">rpsB</name>
    <name evidence="7" type="ORF">COU11_03140</name>
</gene>
<evidence type="ECO:0000256" key="3">
    <source>
        <dbReference type="ARBA" id="ARBA00023274"/>
    </source>
</evidence>
<comment type="caution">
    <text evidence="7">The sequence shown here is derived from an EMBL/GenBank/DDBJ whole genome shotgun (WGS) entry which is preliminary data.</text>
</comment>
<comment type="similarity">
    <text evidence="1 5">Belongs to the universal ribosomal protein uS2 family.</text>
</comment>
<evidence type="ECO:0000256" key="6">
    <source>
        <dbReference type="SAM" id="MobiDB-lite"/>
    </source>
</evidence>
<feature type="region of interest" description="Disordered" evidence="6">
    <location>
        <begin position="268"/>
        <end position="289"/>
    </location>
</feature>
<dbReference type="HAMAP" id="MF_00291_B">
    <property type="entry name" value="Ribosomal_uS2_B"/>
    <property type="match status" value="1"/>
</dbReference>
<dbReference type="Proteomes" id="UP000229526">
    <property type="component" value="Unassembled WGS sequence"/>
</dbReference>
<dbReference type="InterPro" id="IPR001865">
    <property type="entry name" value="Ribosomal_uS2"/>
</dbReference>
<dbReference type="CDD" id="cd01425">
    <property type="entry name" value="RPS2"/>
    <property type="match status" value="1"/>
</dbReference>
<dbReference type="SUPFAM" id="SSF52313">
    <property type="entry name" value="Ribosomal protein S2"/>
    <property type="match status" value="1"/>
</dbReference>
<accession>A0A2H0UMI9</accession>
<evidence type="ECO:0000313" key="8">
    <source>
        <dbReference type="Proteomes" id="UP000229526"/>
    </source>
</evidence>
<reference evidence="8" key="1">
    <citation type="submission" date="2017-09" db="EMBL/GenBank/DDBJ databases">
        <title>Depth-based differentiation of microbial function through sediment-hosted aquifers and enrichment of novel symbionts in the deep terrestrial subsurface.</title>
        <authorList>
            <person name="Probst A.J."/>
            <person name="Ladd B."/>
            <person name="Jarett J.K."/>
            <person name="Geller-Mcgrath D.E."/>
            <person name="Sieber C.M.K."/>
            <person name="Emerson J.B."/>
            <person name="Anantharaman K."/>
            <person name="Thomas B.C."/>
            <person name="Malmstrom R."/>
            <person name="Stieglmeier M."/>
            <person name="Klingl A."/>
            <person name="Woyke T."/>
            <person name="Ryan C.M."/>
            <person name="Banfield J.F."/>
        </authorList>
    </citation>
    <scope>NUCLEOTIDE SEQUENCE [LARGE SCALE GENOMIC DNA]</scope>
</reference>
<keyword evidence="2 5" id="KW-0689">Ribosomal protein</keyword>
<dbReference type="NCBIfam" id="TIGR01011">
    <property type="entry name" value="rpsB_bact"/>
    <property type="match status" value="1"/>
</dbReference>
<evidence type="ECO:0000256" key="4">
    <source>
        <dbReference type="ARBA" id="ARBA00035256"/>
    </source>
</evidence>
<dbReference type="PANTHER" id="PTHR12534">
    <property type="entry name" value="30S RIBOSOMAL PROTEIN S2 PROKARYOTIC AND ORGANELLAR"/>
    <property type="match status" value="1"/>
</dbReference>
<dbReference type="PRINTS" id="PR00395">
    <property type="entry name" value="RIBOSOMALS2"/>
</dbReference>
<proteinExistence type="inferred from homology"/>
<dbReference type="InterPro" id="IPR005706">
    <property type="entry name" value="Ribosomal_uS2_bac/mit/plastid"/>
</dbReference>
<dbReference type="GO" id="GO:0015935">
    <property type="term" value="C:small ribosomal subunit"/>
    <property type="evidence" value="ECO:0007669"/>
    <property type="project" value="InterPro"/>
</dbReference>
<protein>
    <recommendedName>
        <fullName evidence="4 5">Small ribosomal subunit protein uS2</fullName>
    </recommendedName>
</protein>
<keyword evidence="3 5" id="KW-0687">Ribonucleoprotein</keyword>
<dbReference type="Gene3D" id="1.10.287.610">
    <property type="entry name" value="Helix hairpin bin"/>
    <property type="match status" value="1"/>
</dbReference>
<feature type="region of interest" description="Disordered" evidence="6">
    <location>
        <begin position="1"/>
        <end position="43"/>
    </location>
</feature>
<dbReference type="AlphaFoldDB" id="A0A2H0UMI9"/>
<dbReference type="PANTHER" id="PTHR12534:SF0">
    <property type="entry name" value="SMALL RIBOSOMAL SUBUNIT PROTEIN US2M"/>
    <property type="match status" value="1"/>
</dbReference>
<organism evidence="7 8">
    <name type="scientific">Candidatus Harrisonbacteria bacterium CG10_big_fil_rev_8_21_14_0_10_49_15</name>
    <dbReference type="NCBI Taxonomy" id="1974587"/>
    <lineage>
        <taxon>Bacteria</taxon>
        <taxon>Candidatus Harrisoniibacteriota</taxon>
    </lineage>
</organism>
<dbReference type="Pfam" id="PF00318">
    <property type="entry name" value="Ribosomal_S2"/>
    <property type="match status" value="1"/>
</dbReference>
<dbReference type="EMBL" id="PFBD01000022">
    <property type="protein sequence ID" value="PIR86985.1"/>
    <property type="molecule type" value="Genomic_DNA"/>
</dbReference>
<evidence type="ECO:0000256" key="5">
    <source>
        <dbReference type="HAMAP-Rule" id="MF_00291"/>
    </source>
</evidence>
<feature type="compositionally biased region" description="Basic and acidic residues" evidence="6">
    <location>
        <begin position="1"/>
        <end position="10"/>
    </location>
</feature>
<dbReference type="InterPro" id="IPR023591">
    <property type="entry name" value="Ribosomal_uS2_flav_dom_sf"/>
</dbReference>
<evidence type="ECO:0000256" key="1">
    <source>
        <dbReference type="ARBA" id="ARBA00006242"/>
    </source>
</evidence>
<name>A0A2H0UMI9_9BACT</name>
<dbReference type="GO" id="GO:0006412">
    <property type="term" value="P:translation"/>
    <property type="evidence" value="ECO:0007669"/>
    <property type="project" value="UniProtKB-UniRule"/>
</dbReference>
<dbReference type="GO" id="GO:0003735">
    <property type="term" value="F:structural constituent of ribosome"/>
    <property type="evidence" value="ECO:0007669"/>
    <property type="project" value="InterPro"/>
</dbReference>
<dbReference type="Gene3D" id="3.40.50.10490">
    <property type="entry name" value="Glucose-6-phosphate isomerase like protein, domain 1"/>
    <property type="match status" value="1"/>
</dbReference>
<evidence type="ECO:0000256" key="2">
    <source>
        <dbReference type="ARBA" id="ARBA00022980"/>
    </source>
</evidence>